<dbReference type="STRING" id="930131.SAMN05216389_101151"/>
<dbReference type="OrthoDB" id="2884933at2"/>
<keyword evidence="2" id="KW-1185">Reference proteome</keyword>
<dbReference type="AlphaFoldDB" id="A0A1H9Y304"/>
<evidence type="ECO:0000313" key="1">
    <source>
        <dbReference type="EMBL" id="SES63043.1"/>
    </source>
</evidence>
<dbReference type="Proteomes" id="UP000198618">
    <property type="component" value="Unassembled WGS sequence"/>
</dbReference>
<gene>
    <name evidence="1" type="ORF">SAMN05216389_101151</name>
</gene>
<sequence>MKKKVWLVVLSIFLLIIVCTVLVSKQKPGDQDFVSWMENMYEITCLDYNCSTFEFTHAEGKEPIVMQTVHGTYSPGTFVMEVDRQYRNLEDSSYYLDIEVNGFLSDFTLEEEIIDGIPKK</sequence>
<accession>A0A1H9Y304</accession>
<reference evidence="1 2" key="1">
    <citation type="submission" date="2016-10" db="EMBL/GenBank/DDBJ databases">
        <authorList>
            <person name="de Groot N.N."/>
        </authorList>
    </citation>
    <scope>NUCLEOTIDE SEQUENCE [LARGE SCALE GENOMIC DNA]</scope>
    <source>
        <strain evidence="1 2">IBRC-M 10780</strain>
    </source>
</reference>
<proteinExistence type="predicted"/>
<dbReference type="RefSeq" id="WP_090865793.1">
    <property type="nucleotide sequence ID" value="NZ_FOHE01000001.1"/>
</dbReference>
<organism evidence="1 2">
    <name type="scientific">Oceanobacillus limi</name>
    <dbReference type="NCBI Taxonomy" id="930131"/>
    <lineage>
        <taxon>Bacteria</taxon>
        <taxon>Bacillati</taxon>
        <taxon>Bacillota</taxon>
        <taxon>Bacilli</taxon>
        <taxon>Bacillales</taxon>
        <taxon>Bacillaceae</taxon>
        <taxon>Oceanobacillus</taxon>
    </lineage>
</organism>
<protein>
    <submittedName>
        <fullName evidence="1">Uncharacterized protein</fullName>
    </submittedName>
</protein>
<dbReference type="EMBL" id="FOHE01000001">
    <property type="protein sequence ID" value="SES63043.1"/>
    <property type="molecule type" value="Genomic_DNA"/>
</dbReference>
<evidence type="ECO:0000313" key="2">
    <source>
        <dbReference type="Proteomes" id="UP000198618"/>
    </source>
</evidence>
<name>A0A1H9Y304_9BACI</name>